<keyword evidence="4" id="KW-0547">Nucleotide-binding</keyword>
<keyword evidence="10" id="KW-1185">Reference proteome</keyword>
<evidence type="ECO:0000256" key="4">
    <source>
        <dbReference type="ARBA" id="ARBA00022741"/>
    </source>
</evidence>
<evidence type="ECO:0000256" key="5">
    <source>
        <dbReference type="ARBA" id="ARBA00022777"/>
    </source>
</evidence>
<dbReference type="SUPFAM" id="SSF53613">
    <property type="entry name" value="Ribokinase-like"/>
    <property type="match status" value="1"/>
</dbReference>
<keyword evidence="6" id="KW-0067">ATP-binding</keyword>
<dbReference type="EMBL" id="JASNQZ010000008">
    <property type="protein sequence ID" value="KAL0954044.1"/>
    <property type="molecule type" value="Genomic_DNA"/>
</dbReference>
<dbReference type="Pfam" id="PF08543">
    <property type="entry name" value="Phos_pyr_kin"/>
    <property type="match status" value="1"/>
</dbReference>
<dbReference type="EC" id="2.7.1.35" evidence="2"/>
<gene>
    <name evidence="9" type="ORF">HGRIS_005196</name>
</gene>
<dbReference type="CDD" id="cd01173">
    <property type="entry name" value="pyridoxal_pyridoxamine_kinase"/>
    <property type="match status" value="1"/>
</dbReference>
<dbReference type="InterPro" id="IPR004625">
    <property type="entry name" value="PyrdxlKinase"/>
</dbReference>
<evidence type="ECO:0000256" key="7">
    <source>
        <dbReference type="SAM" id="MobiDB-lite"/>
    </source>
</evidence>
<evidence type="ECO:0000256" key="6">
    <source>
        <dbReference type="ARBA" id="ARBA00022840"/>
    </source>
</evidence>
<keyword evidence="5" id="KW-0418">Kinase</keyword>
<evidence type="ECO:0000313" key="10">
    <source>
        <dbReference type="Proteomes" id="UP001556367"/>
    </source>
</evidence>
<comment type="similarity">
    <text evidence="1">Belongs to the pyridoxine kinase family.</text>
</comment>
<feature type="region of interest" description="Disordered" evidence="7">
    <location>
        <begin position="301"/>
        <end position="322"/>
    </location>
</feature>
<evidence type="ECO:0000256" key="2">
    <source>
        <dbReference type="ARBA" id="ARBA00012104"/>
    </source>
</evidence>
<dbReference type="InterPro" id="IPR029056">
    <property type="entry name" value="Ribokinase-like"/>
</dbReference>
<dbReference type="Proteomes" id="UP001556367">
    <property type="component" value="Unassembled WGS sequence"/>
</dbReference>
<dbReference type="NCBIfam" id="TIGR00687">
    <property type="entry name" value="pyridox_kin"/>
    <property type="match status" value="1"/>
</dbReference>
<dbReference type="PANTHER" id="PTHR10534:SF2">
    <property type="entry name" value="PYRIDOXAL KINASE"/>
    <property type="match status" value="1"/>
</dbReference>
<proteinExistence type="inferred from homology"/>
<dbReference type="InterPro" id="IPR013749">
    <property type="entry name" value="PM/HMP-P_kinase-1"/>
</dbReference>
<evidence type="ECO:0000256" key="1">
    <source>
        <dbReference type="ARBA" id="ARBA00008805"/>
    </source>
</evidence>
<name>A0ABR3JEC2_9AGAR</name>
<accession>A0ABR3JEC2</accession>
<feature type="domain" description="Pyridoxamine kinase/Phosphomethylpyrimidine kinase" evidence="8">
    <location>
        <begin position="97"/>
        <end position="187"/>
    </location>
</feature>
<evidence type="ECO:0000259" key="8">
    <source>
        <dbReference type="Pfam" id="PF08543"/>
    </source>
</evidence>
<feature type="compositionally biased region" description="Basic and acidic residues" evidence="7">
    <location>
        <begin position="305"/>
        <end position="319"/>
    </location>
</feature>
<reference evidence="10" key="1">
    <citation type="submission" date="2024-06" db="EMBL/GenBank/DDBJ databases">
        <title>Multi-omics analyses provide insights into the biosynthesis of the anticancer antibiotic pleurotin in Hohenbuehelia grisea.</title>
        <authorList>
            <person name="Weaver J.A."/>
            <person name="Alberti F."/>
        </authorList>
    </citation>
    <scope>NUCLEOTIDE SEQUENCE [LARGE SCALE GENOMIC DNA]</scope>
    <source>
        <strain evidence="10">T-177</strain>
    </source>
</reference>
<protein>
    <recommendedName>
        <fullName evidence="2">pyridoxal kinase</fullName>
        <ecNumber evidence="2">2.7.1.35</ecNumber>
    </recommendedName>
</protein>
<dbReference type="Gene3D" id="3.40.1190.20">
    <property type="match status" value="1"/>
</dbReference>
<comment type="caution">
    <text evidence="9">The sequence shown here is derived from an EMBL/GenBank/DDBJ whole genome shotgun (WGS) entry which is preliminary data.</text>
</comment>
<keyword evidence="3" id="KW-0808">Transferase</keyword>
<dbReference type="PANTHER" id="PTHR10534">
    <property type="entry name" value="PYRIDOXAL KINASE"/>
    <property type="match status" value="1"/>
</dbReference>
<evidence type="ECO:0000313" key="9">
    <source>
        <dbReference type="EMBL" id="KAL0954044.1"/>
    </source>
</evidence>
<organism evidence="9 10">
    <name type="scientific">Hohenbuehelia grisea</name>
    <dbReference type="NCBI Taxonomy" id="104357"/>
    <lineage>
        <taxon>Eukaryota</taxon>
        <taxon>Fungi</taxon>
        <taxon>Dikarya</taxon>
        <taxon>Basidiomycota</taxon>
        <taxon>Agaricomycotina</taxon>
        <taxon>Agaricomycetes</taxon>
        <taxon>Agaricomycetidae</taxon>
        <taxon>Agaricales</taxon>
        <taxon>Pleurotineae</taxon>
        <taxon>Pleurotaceae</taxon>
        <taxon>Hohenbuehelia</taxon>
    </lineage>
</organism>
<evidence type="ECO:0000256" key="3">
    <source>
        <dbReference type="ARBA" id="ARBA00022679"/>
    </source>
</evidence>
<sequence length="361" mass="39633">MAGLSDAKGRILSIQSHVSYGYVGGKAAVFTLQCLGYDVDVVSTVNYSNHAGYGRSGGSKTTAAELTSIFAGMRQNELLVADRLLTGYSPNAEGLSAIAELVEELKRTRPNLVYLLDPVLGDSGRLYVSPDVIPIYKSMLPHASIITPNWFEVETLTDIQLVDLSSLRQAFHILHTTYHVPNVVMSSIPLKSWLADALPASIRPYSAEDDANAEYLICIASSATPGNNSAEQVSAVYAQCVPAIPGYFSGVGDLFSALVLGHYYPSTPTTSSSEQLPLAYAASHALTTTHEVLRRSHESALLLPEEERQPSDDELDRLNPLRKTRRMRGRELRLIQSQDFIRGTDKVQLRRMEAWEGFWTV</sequence>